<evidence type="ECO:0000313" key="2">
    <source>
        <dbReference type="EMBL" id="SDK15651.1"/>
    </source>
</evidence>
<gene>
    <name evidence="2" type="ORF">SAMN05216282_103136</name>
</gene>
<keyword evidence="1" id="KW-1133">Transmembrane helix</keyword>
<dbReference type="Proteomes" id="UP000198701">
    <property type="component" value="Unassembled WGS sequence"/>
</dbReference>
<dbReference type="EMBL" id="FNFU01000003">
    <property type="protein sequence ID" value="SDK15651.1"/>
    <property type="molecule type" value="Genomic_DNA"/>
</dbReference>
<proteinExistence type="predicted"/>
<reference evidence="2 3" key="1">
    <citation type="submission" date="2016-10" db="EMBL/GenBank/DDBJ databases">
        <authorList>
            <person name="de Groot N.N."/>
        </authorList>
    </citation>
    <scope>NUCLEOTIDE SEQUENCE [LARGE SCALE GENOMIC DNA]</scope>
    <source>
        <strain evidence="2 3">CGMCC 1.5382</strain>
    </source>
</reference>
<keyword evidence="1" id="KW-0472">Membrane</keyword>
<evidence type="ECO:0000256" key="1">
    <source>
        <dbReference type="SAM" id="Phobius"/>
    </source>
</evidence>
<protein>
    <submittedName>
        <fullName evidence="2">Uncharacterized protein</fullName>
    </submittedName>
</protein>
<sequence>MHVVAFIVAMAVFVLGLWLFGLAFAVTAFQAPIFFAGILAVAIALWIPTRVIRN</sequence>
<dbReference type="RefSeq" id="WP_166784368.1">
    <property type="nucleotide sequence ID" value="NZ_FNFU01000003.1"/>
</dbReference>
<feature type="transmembrane region" description="Helical" evidence="1">
    <location>
        <begin position="6"/>
        <end position="26"/>
    </location>
</feature>
<evidence type="ECO:0000313" key="3">
    <source>
        <dbReference type="Proteomes" id="UP000198701"/>
    </source>
</evidence>
<organism evidence="2 3">
    <name type="scientific">Cryobacterium psychrotolerans</name>
    <dbReference type="NCBI Taxonomy" id="386301"/>
    <lineage>
        <taxon>Bacteria</taxon>
        <taxon>Bacillati</taxon>
        <taxon>Actinomycetota</taxon>
        <taxon>Actinomycetes</taxon>
        <taxon>Micrococcales</taxon>
        <taxon>Microbacteriaceae</taxon>
        <taxon>Cryobacterium</taxon>
    </lineage>
</organism>
<keyword evidence="3" id="KW-1185">Reference proteome</keyword>
<accession>A0A1G8ZKT9</accession>
<keyword evidence="1" id="KW-0812">Transmembrane</keyword>
<name>A0A1G8ZKT9_9MICO</name>
<feature type="transmembrane region" description="Helical" evidence="1">
    <location>
        <begin position="33"/>
        <end position="52"/>
    </location>
</feature>
<dbReference type="STRING" id="386301.SAMN05216282_103136"/>
<dbReference type="AlphaFoldDB" id="A0A1G8ZKT9"/>